<evidence type="ECO:0000256" key="6">
    <source>
        <dbReference type="ARBA" id="ARBA00022737"/>
    </source>
</evidence>
<dbReference type="SUPFAM" id="SSF57903">
    <property type="entry name" value="FYVE/PHD zinc finger"/>
    <property type="match status" value="1"/>
</dbReference>
<evidence type="ECO:0000259" key="15">
    <source>
        <dbReference type="PROSITE" id="PS50097"/>
    </source>
</evidence>
<evidence type="ECO:0000256" key="4">
    <source>
        <dbReference type="ARBA" id="ARBA00022691"/>
    </source>
</evidence>
<dbReference type="PROSITE" id="PS51608">
    <property type="entry name" value="SAM_MT_UBIE"/>
    <property type="match status" value="1"/>
</dbReference>
<keyword evidence="4 11" id="KW-0949">S-adenosyl-L-methionine</keyword>
<dbReference type="FunFam" id="3.30.40.10:FF:000104">
    <property type="entry name" value="Ankyrin repeat and FYVE domain-containing 1"/>
    <property type="match status" value="1"/>
</dbReference>
<evidence type="ECO:0000313" key="18">
    <source>
        <dbReference type="Proteomes" id="UP001153620"/>
    </source>
</evidence>
<keyword evidence="6" id="KW-0677">Repeat</keyword>
<dbReference type="PROSITE" id="PS50088">
    <property type="entry name" value="ANK_REPEAT"/>
    <property type="match status" value="11"/>
</dbReference>
<feature type="repeat" description="ANK" evidence="12">
    <location>
        <begin position="1025"/>
        <end position="1058"/>
    </location>
</feature>
<dbReference type="PROSITE" id="PS50297">
    <property type="entry name" value="ANK_REP_REGION"/>
    <property type="match status" value="7"/>
</dbReference>
<keyword evidence="11" id="KW-0496">Mitochondrion</keyword>
<dbReference type="OrthoDB" id="2306477at2759"/>
<comment type="subunit">
    <text evidence="10">Component of a multi-subunit COQ enzyme complex, composed of at least COQ3, COQ4, COQ5, COQ6, COQ7 and COQ9. Interacts with PYURF; the interaction is direct, stabilizes COQ5 protein and associates PYURF with COQ enzyme complex.</text>
</comment>
<dbReference type="CDD" id="cd15728">
    <property type="entry name" value="FYVE_ANFY1"/>
    <property type="match status" value="1"/>
</dbReference>
<feature type="repeat" description="ANK" evidence="12">
    <location>
        <begin position="1161"/>
        <end position="1193"/>
    </location>
</feature>
<dbReference type="SMART" id="SM00225">
    <property type="entry name" value="BTB"/>
    <property type="match status" value="1"/>
</dbReference>
<dbReference type="SMART" id="SM00064">
    <property type="entry name" value="FYVE"/>
    <property type="match status" value="1"/>
</dbReference>
<evidence type="ECO:0000256" key="1">
    <source>
        <dbReference type="ARBA" id="ARBA00022603"/>
    </source>
</evidence>
<comment type="pathway">
    <text evidence="11">Cofactor biosynthesis; ubiquinone biosynthesis.</text>
</comment>
<feature type="coiled-coil region" evidence="14">
    <location>
        <begin position="284"/>
        <end position="318"/>
    </location>
</feature>
<reference evidence="17" key="1">
    <citation type="submission" date="2022-01" db="EMBL/GenBank/DDBJ databases">
        <authorList>
            <person name="King R."/>
        </authorList>
    </citation>
    <scope>NUCLEOTIDE SEQUENCE</scope>
</reference>
<dbReference type="InterPro" id="IPR000210">
    <property type="entry name" value="BTB/POZ_dom"/>
</dbReference>
<feature type="domain" description="FYVE-type" evidence="16">
    <location>
        <begin position="1328"/>
        <end position="1388"/>
    </location>
</feature>
<keyword evidence="2 11" id="KW-0808">Transferase</keyword>
<dbReference type="FunFam" id="3.40.50.150:FF:000064">
    <property type="entry name" value="2-methoxy-6-polyprenyl-1,4-benzoquinol methylase, mitochondrial"/>
    <property type="match status" value="1"/>
</dbReference>
<evidence type="ECO:0000256" key="2">
    <source>
        <dbReference type="ARBA" id="ARBA00022679"/>
    </source>
</evidence>
<evidence type="ECO:0000259" key="16">
    <source>
        <dbReference type="PROSITE" id="PS50178"/>
    </source>
</evidence>
<dbReference type="Pfam" id="PF00651">
    <property type="entry name" value="BTB"/>
    <property type="match status" value="1"/>
</dbReference>
<dbReference type="Pfam" id="PF01363">
    <property type="entry name" value="FYVE"/>
    <property type="match status" value="1"/>
</dbReference>
<dbReference type="EMBL" id="OU895879">
    <property type="protein sequence ID" value="CAG9809195.1"/>
    <property type="molecule type" value="Genomic_DNA"/>
</dbReference>
<dbReference type="SUPFAM" id="SSF53335">
    <property type="entry name" value="S-adenosyl-L-methionine-dependent methyltransferases"/>
    <property type="match status" value="1"/>
</dbReference>
<keyword evidence="11" id="KW-0999">Mitochondrion inner membrane</keyword>
<evidence type="ECO:0000256" key="5">
    <source>
        <dbReference type="ARBA" id="ARBA00022723"/>
    </source>
</evidence>
<dbReference type="CDD" id="cd18501">
    <property type="entry name" value="BACK_ANKFY1_Rank5"/>
    <property type="match status" value="1"/>
</dbReference>
<dbReference type="EC" id="2.1.1.201" evidence="11"/>
<keyword evidence="14" id="KW-0175">Coiled coil</keyword>
<dbReference type="Gene3D" id="3.30.40.10">
    <property type="entry name" value="Zinc/RING finger domain, C3HC4 (zinc finger)"/>
    <property type="match status" value="1"/>
</dbReference>
<evidence type="ECO:0000256" key="14">
    <source>
        <dbReference type="SAM" id="Coils"/>
    </source>
</evidence>
<comment type="caution">
    <text evidence="11">Lacks conserved residue(s) required for the propagation of feature annotation.</text>
</comment>
<gene>
    <name evidence="11" type="primary">coq5</name>
    <name evidence="17" type="ORF">CHIRRI_LOCUS12024</name>
</gene>
<keyword evidence="9 12" id="KW-0040">ANK repeat</keyword>
<evidence type="ECO:0000256" key="13">
    <source>
        <dbReference type="PROSITE-ProRule" id="PRU00091"/>
    </source>
</evidence>
<evidence type="ECO:0000256" key="7">
    <source>
        <dbReference type="ARBA" id="ARBA00022771"/>
    </source>
</evidence>
<evidence type="ECO:0000256" key="9">
    <source>
        <dbReference type="ARBA" id="ARBA00023043"/>
    </source>
</evidence>
<protein>
    <recommendedName>
        <fullName evidence="11">2-methoxy-6-polyprenyl-1,4-benzoquinol methylase, mitochondrial</fullName>
        <ecNumber evidence="11">2.1.1.201</ecNumber>
    </recommendedName>
    <alternativeName>
        <fullName evidence="11">Ubiquinone biosynthesis methyltransferase COQ5</fullName>
    </alternativeName>
</protein>
<evidence type="ECO:0000256" key="11">
    <source>
        <dbReference type="HAMAP-Rule" id="MF_03191"/>
    </source>
</evidence>
<feature type="repeat" description="ANK" evidence="12">
    <location>
        <begin position="1267"/>
        <end position="1299"/>
    </location>
</feature>
<dbReference type="Gene3D" id="1.25.40.20">
    <property type="entry name" value="Ankyrin repeat-containing domain"/>
    <property type="match status" value="4"/>
</dbReference>
<feature type="binding site" evidence="11">
    <location>
        <position position="128"/>
    </location>
    <ligand>
        <name>S-adenosyl-L-methionine</name>
        <dbReference type="ChEBI" id="CHEBI:59789"/>
    </ligand>
</feature>
<dbReference type="GO" id="GO:0008425">
    <property type="term" value="F:2-methoxy-6-polyprenyl-1,4-benzoquinol methyltransferase activity"/>
    <property type="evidence" value="ECO:0007669"/>
    <property type="project" value="UniProtKB-UniRule"/>
</dbReference>
<keyword evidence="1 11" id="KW-0489">Methyltransferase</keyword>
<dbReference type="InterPro" id="IPR049763">
    <property type="entry name" value="ANKFY1_BACK"/>
</dbReference>
<dbReference type="InterPro" id="IPR029063">
    <property type="entry name" value="SAM-dependent_MTases_sf"/>
</dbReference>
<dbReference type="PANTHER" id="PTHR24123">
    <property type="entry name" value="ANKYRIN REPEAT-CONTAINING"/>
    <property type="match status" value="1"/>
</dbReference>
<dbReference type="SUPFAM" id="SSF48403">
    <property type="entry name" value="Ankyrin repeat"/>
    <property type="match status" value="4"/>
</dbReference>
<comment type="function">
    <text evidence="11">Methyltransferase required for the conversion of 2-polyprenyl-6-methoxy-1,4-benzoquinol (DDMQH2) to 2-polyprenyl-3-methyl-6-methoxy-1,4-benzoquinol (DMQH2).</text>
</comment>
<keyword evidence="18" id="KW-1185">Reference proteome</keyword>
<keyword evidence="7 13" id="KW-0863">Zinc-finger</keyword>
<keyword evidence="11" id="KW-0472">Membrane</keyword>
<evidence type="ECO:0000256" key="12">
    <source>
        <dbReference type="PROSITE-ProRule" id="PRU00023"/>
    </source>
</evidence>
<organism evidence="17 18">
    <name type="scientific">Chironomus riparius</name>
    <dbReference type="NCBI Taxonomy" id="315576"/>
    <lineage>
        <taxon>Eukaryota</taxon>
        <taxon>Metazoa</taxon>
        <taxon>Ecdysozoa</taxon>
        <taxon>Arthropoda</taxon>
        <taxon>Hexapoda</taxon>
        <taxon>Insecta</taxon>
        <taxon>Pterygota</taxon>
        <taxon>Neoptera</taxon>
        <taxon>Endopterygota</taxon>
        <taxon>Diptera</taxon>
        <taxon>Nematocera</taxon>
        <taxon>Chironomoidea</taxon>
        <taxon>Chironomidae</taxon>
        <taxon>Chironominae</taxon>
        <taxon>Chironomus</taxon>
    </lineage>
</organism>
<dbReference type="InterPro" id="IPR049765">
    <property type="entry name" value="ANFY1_BTB_POZ"/>
</dbReference>
<dbReference type="InterPro" id="IPR013083">
    <property type="entry name" value="Znf_RING/FYVE/PHD"/>
</dbReference>
<evidence type="ECO:0000256" key="8">
    <source>
        <dbReference type="ARBA" id="ARBA00022833"/>
    </source>
</evidence>
<dbReference type="SUPFAM" id="SSF54695">
    <property type="entry name" value="POZ domain"/>
    <property type="match status" value="1"/>
</dbReference>
<dbReference type="Pfam" id="PF00023">
    <property type="entry name" value="Ank"/>
    <property type="match status" value="1"/>
</dbReference>
<dbReference type="PROSITE" id="PS01183">
    <property type="entry name" value="UBIE_1"/>
    <property type="match status" value="1"/>
</dbReference>
<dbReference type="InterPro" id="IPR000306">
    <property type="entry name" value="Znf_FYVE"/>
</dbReference>
<dbReference type="InterPro" id="IPR011333">
    <property type="entry name" value="SKP1/BTB/POZ_sf"/>
</dbReference>
<dbReference type="InterPro" id="IPR049764">
    <property type="entry name" value="ANFY1_FYVE"/>
</dbReference>
<feature type="repeat" description="ANK" evidence="12">
    <location>
        <begin position="992"/>
        <end position="1024"/>
    </location>
</feature>
<dbReference type="Gene3D" id="3.30.710.10">
    <property type="entry name" value="Potassium Channel Kv1.1, Chain A"/>
    <property type="match status" value="1"/>
</dbReference>
<proteinExistence type="inferred from homology"/>
<dbReference type="FunFam" id="1.25.40.20:FF:000628">
    <property type="entry name" value="Uncharacterized protein, isoform D"/>
    <property type="match status" value="1"/>
</dbReference>
<comment type="similarity">
    <text evidence="11">Belongs to the class I-like SAM-binding methyltransferase superfamily. MenG/UbiE family.</text>
</comment>
<dbReference type="NCBIfam" id="TIGR01934">
    <property type="entry name" value="MenG_MenH_UbiE"/>
    <property type="match status" value="1"/>
</dbReference>
<evidence type="ECO:0000313" key="17">
    <source>
        <dbReference type="EMBL" id="CAG9809195.1"/>
    </source>
</evidence>
<dbReference type="GO" id="GO:0032259">
    <property type="term" value="P:methylation"/>
    <property type="evidence" value="ECO:0007669"/>
    <property type="project" value="UniProtKB-KW"/>
</dbReference>
<dbReference type="SMART" id="SM00248">
    <property type="entry name" value="ANK"/>
    <property type="match status" value="20"/>
</dbReference>
<name>A0A9N9WWX1_9DIPT</name>
<feature type="repeat" description="ANK" evidence="12">
    <location>
        <begin position="677"/>
        <end position="712"/>
    </location>
</feature>
<feature type="repeat" description="ANK" evidence="12">
    <location>
        <begin position="745"/>
        <end position="777"/>
    </location>
</feature>
<dbReference type="CDD" id="cd02440">
    <property type="entry name" value="AdoMet_MTases"/>
    <property type="match status" value="1"/>
</dbReference>
<dbReference type="InterPro" id="IPR004033">
    <property type="entry name" value="UbiE/COQ5_MeTrFase"/>
</dbReference>
<reference evidence="17" key="2">
    <citation type="submission" date="2022-10" db="EMBL/GenBank/DDBJ databases">
        <authorList>
            <consortium name="ENA_rothamsted_submissions"/>
            <consortium name="culmorum"/>
            <person name="King R."/>
        </authorList>
    </citation>
    <scope>NUCLEOTIDE SEQUENCE</scope>
</reference>
<feature type="domain" description="BTB" evidence="15">
    <location>
        <begin position="346"/>
        <end position="408"/>
    </location>
</feature>
<keyword evidence="5" id="KW-0479">Metal-binding</keyword>
<comment type="subcellular location">
    <subcellularLocation>
        <location evidence="11">Mitochondrion inner membrane</location>
        <topology evidence="11">Peripheral membrane protein</topology>
        <orientation evidence="11">Matrix side</orientation>
    </subcellularLocation>
</comment>
<dbReference type="PROSITE" id="PS50178">
    <property type="entry name" value="ZF_FYVE"/>
    <property type="match status" value="1"/>
</dbReference>
<dbReference type="InterPro" id="IPR011011">
    <property type="entry name" value="Znf_FYVE_PHD"/>
</dbReference>
<evidence type="ECO:0000256" key="10">
    <source>
        <dbReference type="ARBA" id="ARBA00046387"/>
    </source>
</evidence>
<dbReference type="Proteomes" id="UP001153620">
    <property type="component" value="Chromosome 3"/>
</dbReference>
<dbReference type="PROSITE" id="PS50097">
    <property type="entry name" value="BTB"/>
    <property type="match status" value="1"/>
</dbReference>
<dbReference type="PANTHER" id="PTHR24123:SF33">
    <property type="entry name" value="PROTEIN HOS4"/>
    <property type="match status" value="1"/>
</dbReference>
<dbReference type="InterPro" id="IPR051165">
    <property type="entry name" value="Multifunctional_ANK_Repeat"/>
</dbReference>
<dbReference type="GO" id="GO:0031314">
    <property type="term" value="C:extrinsic component of mitochondrial inner membrane"/>
    <property type="evidence" value="ECO:0007669"/>
    <property type="project" value="UniProtKB-UniRule"/>
</dbReference>
<feature type="repeat" description="ANK" evidence="12">
    <location>
        <begin position="1093"/>
        <end position="1125"/>
    </location>
</feature>
<dbReference type="PROSITE" id="PS01184">
    <property type="entry name" value="UBIE_2"/>
    <property type="match status" value="1"/>
</dbReference>
<feature type="repeat" description="ANK" evidence="12">
    <location>
        <begin position="1128"/>
        <end position="1160"/>
    </location>
</feature>
<keyword evidence="3 11" id="KW-0831">Ubiquinone biosynthesis</keyword>
<comment type="catalytic activity">
    <reaction evidence="11">
        <text>a 2-methoxy-6-(all-trans-polyprenyl)benzene-1,4-diol + S-adenosyl-L-methionine = a 5-methoxy-2-methyl-3-(all-trans-polyprenyl)benzene-1,4-diol + S-adenosyl-L-homocysteine + H(+)</text>
        <dbReference type="Rhea" id="RHEA:28286"/>
        <dbReference type="Rhea" id="RHEA-COMP:10858"/>
        <dbReference type="Rhea" id="RHEA-COMP:10859"/>
        <dbReference type="ChEBI" id="CHEBI:15378"/>
        <dbReference type="ChEBI" id="CHEBI:57856"/>
        <dbReference type="ChEBI" id="CHEBI:59789"/>
        <dbReference type="ChEBI" id="CHEBI:84166"/>
        <dbReference type="ChEBI" id="CHEBI:84167"/>
        <dbReference type="EC" id="2.1.1.201"/>
    </reaction>
</comment>
<dbReference type="HAMAP" id="MF_01813">
    <property type="entry name" value="MenG_UbiE_methyltr"/>
    <property type="match status" value="1"/>
</dbReference>
<dbReference type="Pfam" id="PF12796">
    <property type="entry name" value="Ank_2"/>
    <property type="match status" value="5"/>
</dbReference>
<feature type="repeat" description="ANK" evidence="12">
    <location>
        <begin position="531"/>
        <end position="563"/>
    </location>
</feature>
<dbReference type="PRINTS" id="PR01415">
    <property type="entry name" value="ANKYRIN"/>
</dbReference>
<evidence type="ECO:0000256" key="3">
    <source>
        <dbReference type="ARBA" id="ARBA00022688"/>
    </source>
</evidence>
<dbReference type="CDD" id="cd18303">
    <property type="entry name" value="BTB_POZ_Rank-5"/>
    <property type="match status" value="1"/>
</dbReference>
<dbReference type="InterPro" id="IPR023576">
    <property type="entry name" value="UbiE/COQ5_MeTrFase_CS"/>
</dbReference>
<accession>A0A9N9WWX1</accession>
<feature type="binding site" evidence="11">
    <location>
        <position position="97"/>
    </location>
    <ligand>
        <name>S-adenosyl-L-methionine</name>
        <dbReference type="ChEBI" id="CHEBI:59789"/>
    </ligand>
</feature>
<dbReference type="InterPro" id="IPR002110">
    <property type="entry name" value="Ankyrin_rpt"/>
</dbReference>
<feature type="repeat" description="ANK" evidence="12">
    <location>
        <begin position="643"/>
        <end position="676"/>
    </location>
</feature>
<sequence length="1392" mass="155660">MLRNLNKIIKAQHLTAISRCYNTKAEQSTEYTHFGYETVETDKKTGKVHKVFEDVAAKYDIMNDAMSLGIHRVWKDIFVNNMYPTLGTKLLDVAGGTGDIAFRYINYINKLAKLNPEAPKKSAVTILDINQHMLDVGISRAEKLNYKTNDIMDVNWVCGNAEELPIEDNQFTVYTIAFGIRNVTHIDKALKEAYRVLKPGGRFMCLEFSHIESSQLLQWIYDQYSFQVIPPMGQVLAANWDAYQYLVESIRKFPKQPDFKRMIEDAGFKCVTYENLTFEVNDSSTKLQNHLKLLKNEYSKLQKSHTDLQKKFNELEATNGTSGNDSSFNSRLVVIVASLYGRKTYSDLSIKLKDKTVPAHKFVLNARSEEWREEVLANVTELDWSFLDSSAADALLRWIYTDIVDLNQQDSLSMNLLKAAHKFKLNGLMGLCERALMATANVRSCVSFYCVAEEVGASNLIEYCSSLISIHWDELLAKDFENMSETLLYKMLKSKTKFPLHSAIRLKREDVVFLCLVDNEGTDIVNSLSPQGVLPLQLALIEQNVGIANTLINGNANINATNAEGSTLLIDAVKRSDGFSAKFLLEQNCDVNLTTKDTGDMALHIICTYSKDTASNLTYKEMLDIGKSILNRKDLEVNKQNVRGYSPLHLAIISGHLDMIDELMKNEGIDLNLLTNDGKCALLLALLSHQFTDFTVAKRLIDNGAQTNNIDENGDNILQFLIKAGKGDVAVFICEYVDLNYKNYDNLSALHLAAKLDLVNVVKKLLSCGASPNLQTGIEEMKTSLHYAIESNNMDIVQAFVDFKPNDHAEKPDFNIRCFNGDTPLSLALSLKHNDLVPVLIKGGSDVNARNGELTLLHQAILKESAETAIFLLEQGADFNALTGEQECPLELAIHCRLESVVEALCAKGVALSSPNILWSALETEQENIASILVKHGIDTDCWAIGNDGMLQTLLHRAIDEQNEYAAIFLIRSGCDLDSSRQPPNSDVSPTTKESPLHMCCIHGLSKVVQTLIEHGANINSITHENKTPLHLAIENQHEQIITILLRHPNIDMKIRDKLGNTPFATALTVRNHKAAEKILDRMPTAAEQTDSRGRNFLHLAIMREDLESVLFLLSIQVDVNSRVHDVNQITPLMLASQSENEMLIRNLILAGARLNDKDSTQKTALHIAAERGKLCAVQALIQNGCDYDVVDVEGNNALHISMRECMLPIVRELLTESRINAEVLNMKGRNPLHELCRCGREAVAASICELFVECMPNYPINQPDILGNTPLLLAYMRGETQLCRVLVKSGACLGAENKDGVSIFNYKLATNQLLYRLLDELSVESPWASSDFCQECATKFSLTMRKHHCRHCGRQICSQCSNNDVPIIKFGINKPVRVCRICFDVLQVGSN</sequence>
<dbReference type="InterPro" id="IPR017455">
    <property type="entry name" value="Znf_FYVE-rel"/>
</dbReference>
<dbReference type="GO" id="GO:0008270">
    <property type="term" value="F:zinc ion binding"/>
    <property type="evidence" value="ECO:0007669"/>
    <property type="project" value="UniProtKB-KW"/>
</dbReference>
<feature type="repeat" description="ANK" evidence="12">
    <location>
        <begin position="820"/>
        <end position="852"/>
    </location>
</feature>
<dbReference type="Gene3D" id="3.40.50.150">
    <property type="entry name" value="Vaccinia Virus protein VP39"/>
    <property type="match status" value="1"/>
</dbReference>
<feature type="binding site" evidence="11">
    <location>
        <begin position="160"/>
        <end position="161"/>
    </location>
    <ligand>
        <name>S-adenosyl-L-methionine</name>
        <dbReference type="ChEBI" id="CHEBI:59789"/>
    </ligand>
</feature>
<dbReference type="Pfam" id="PF01209">
    <property type="entry name" value="Ubie_methyltran"/>
    <property type="match status" value="1"/>
</dbReference>
<keyword evidence="8" id="KW-0862">Zinc</keyword>
<dbReference type="InterPro" id="IPR036770">
    <property type="entry name" value="Ankyrin_rpt-contain_sf"/>
</dbReference>